<dbReference type="FunFam" id="3.40.50.2300:FF:000002">
    <property type="entry name" value="DNA-binding response regulator PhoP"/>
    <property type="match status" value="1"/>
</dbReference>
<organism evidence="11 12">
    <name type="scientific">Mastigocoleus testarum BC008</name>
    <dbReference type="NCBI Taxonomy" id="371196"/>
    <lineage>
        <taxon>Bacteria</taxon>
        <taxon>Bacillati</taxon>
        <taxon>Cyanobacteriota</taxon>
        <taxon>Cyanophyceae</taxon>
        <taxon>Nostocales</taxon>
        <taxon>Hapalosiphonaceae</taxon>
        <taxon>Mastigocoleus</taxon>
    </lineage>
</organism>
<dbReference type="InterPro" id="IPR039420">
    <property type="entry name" value="WalR-like"/>
</dbReference>
<dbReference type="PROSITE" id="PS51755">
    <property type="entry name" value="OMPR_PHOB"/>
    <property type="match status" value="1"/>
</dbReference>
<dbReference type="SUPFAM" id="SSF47226">
    <property type="entry name" value="Histidine-containing phosphotransfer domain, HPT domain"/>
    <property type="match status" value="1"/>
</dbReference>
<dbReference type="InterPro" id="IPR011006">
    <property type="entry name" value="CheY-like_superfamily"/>
</dbReference>
<proteinExistence type="predicted"/>
<dbReference type="SUPFAM" id="SSF52172">
    <property type="entry name" value="CheY-like"/>
    <property type="match status" value="3"/>
</dbReference>
<evidence type="ECO:0000256" key="7">
    <source>
        <dbReference type="PROSITE-ProRule" id="PRU01091"/>
    </source>
</evidence>
<dbReference type="Gene3D" id="1.20.120.160">
    <property type="entry name" value="HPT domain"/>
    <property type="match status" value="1"/>
</dbReference>
<evidence type="ECO:0000256" key="5">
    <source>
        <dbReference type="ARBA" id="ARBA00023163"/>
    </source>
</evidence>
<reference evidence="11 12" key="1">
    <citation type="journal article" date="2015" name="Genome Announc.">
        <title>Draft Genome of the Euendolithic (true boring) Cyanobacterium Mastigocoleus testarum strain BC008.</title>
        <authorList>
            <person name="Guida B.S."/>
            <person name="Garcia-Pichel F."/>
        </authorList>
    </citation>
    <scope>NUCLEOTIDE SEQUENCE [LARGE SCALE GENOMIC DNA]</scope>
    <source>
        <strain evidence="11 12">BC008</strain>
    </source>
</reference>
<dbReference type="AlphaFoldDB" id="A0A0V7ZNY4"/>
<keyword evidence="4 7" id="KW-0238">DNA-binding</keyword>
<dbReference type="SUPFAM" id="SSF46894">
    <property type="entry name" value="C-terminal effector domain of the bipartite response regulators"/>
    <property type="match status" value="1"/>
</dbReference>
<evidence type="ECO:0008006" key="13">
    <source>
        <dbReference type="Google" id="ProtNLM"/>
    </source>
</evidence>
<keyword evidence="5" id="KW-0804">Transcription</keyword>
<feature type="domain" description="Response regulatory" evidence="9">
    <location>
        <begin position="381"/>
        <end position="496"/>
    </location>
</feature>
<dbReference type="PANTHER" id="PTHR48111">
    <property type="entry name" value="REGULATOR OF RPOS"/>
    <property type="match status" value="1"/>
</dbReference>
<dbReference type="GO" id="GO:0000976">
    <property type="term" value="F:transcription cis-regulatory region binding"/>
    <property type="evidence" value="ECO:0007669"/>
    <property type="project" value="TreeGrafter"/>
</dbReference>
<dbReference type="InterPro" id="IPR001789">
    <property type="entry name" value="Sig_transdc_resp-reg_receiver"/>
</dbReference>
<evidence type="ECO:0000256" key="2">
    <source>
        <dbReference type="ARBA" id="ARBA00023012"/>
    </source>
</evidence>
<dbReference type="OrthoDB" id="442759at2"/>
<keyword evidence="2" id="KW-0902">Two-component regulatory system</keyword>
<dbReference type="InterPro" id="IPR001867">
    <property type="entry name" value="OmpR/PhoB-type_DNA-bd"/>
</dbReference>
<dbReference type="CDD" id="cd00156">
    <property type="entry name" value="REC"/>
    <property type="match status" value="2"/>
</dbReference>
<comment type="caution">
    <text evidence="11">The sequence shown here is derived from an EMBL/GenBank/DDBJ whole genome shotgun (WGS) entry which is preliminary data.</text>
</comment>
<dbReference type="RefSeq" id="WP_036265669.1">
    <property type="nucleotide sequence ID" value="NZ_LMTZ01000103.1"/>
</dbReference>
<dbReference type="GO" id="GO:0000156">
    <property type="term" value="F:phosphorelay response regulator activity"/>
    <property type="evidence" value="ECO:0007669"/>
    <property type="project" value="TreeGrafter"/>
</dbReference>
<feature type="domain" description="Response regulatory" evidence="9">
    <location>
        <begin position="2"/>
        <end position="116"/>
    </location>
</feature>
<feature type="DNA-binding region" description="OmpR/PhoB-type" evidence="7">
    <location>
        <begin position="125"/>
        <end position="224"/>
    </location>
</feature>
<dbReference type="CDD" id="cd19935">
    <property type="entry name" value="REC_OmpR_CusR-like"/>
    <property type="match status" value="1"/>
</dbReference>
<dbReference type="InterPro" id="IPR036388">
    <property type="entry name" value="WH-like_DNA-bd_sf"/>
</dbReference>
<dbReference type="SMART" id="SM00862">
    <property type="entry name" value="Trans_reg_C"/>
    <property type="match status" value="1"/>
</dbReference>
<feature type="modified residue" description="4-aspartylphosphate" evidence="6">
    <location>
        <position position="430"/>
    </location>
</feature>
<dbReference type="SMART" id="SM00448">
    <property type="entry name" value="REC"/>
    <property type="match status" value="3"/>
</dbReference>
<dbReference type="EMBL" id="LMTZ01000103">
    <property type="protein sequence ID" value="KST65871.1"/>
    <property type="molecule type" value="Genomic_DNA"/>
</dbReference>
<dbReference type="PANTHER" id="PTHR48111:SF15">
    <property type="entry name" value="OMPR SUBFAMILY"/>
    <property type="match status" value="1"/>
</dbReference>
<dbReference type="Gene3D" id="1.10.10.10">
    <property type="entry name" value="Winged helix-like DNA-binding domain superfamily/Winged helix DNA-binding domain"/>
    <property type="match status" value="1"/>
</dbReference>
<protein>
    <recommendedName>
        <fullName evidence="13">Transcriptional regulator</fullName>
    </recommendedName>
</protein>
<dbReference type="InterPro" id="IPR036641">
    <property type="entry name" value="HPT_dom_sf"/>
</dbReference>
<evidence type="ECO:0000256" key="4">
    <source>
        <dbReference type="ARBA" id="ARBA00023125"/>
    </source>
</evidence>
<keyword evidence="12" id="KW-1185">Reference proteome</keyword>
<dbReference type="GO" id="GO:0032993">
    <property type="term" value="C:protein-DNA complex"/>
    <property type="evidence" value="ECO:0007669"/>
    <property type="project" value="TreeGrafter"/>
</dbReference>
<evidence type="ECO:0000256" key="6">
    <source>
        <dbReference type="PROSITE-ProRule" id="PRU00169"/>
    </source>
</evidence>
<dbReference type="InterPro" id="IPR016032">
    <property type="entry name" value="Sig_transdc_resp-reg_C-effctor"/>
</dbReference>
<dbReference type="Pfam" id="PF00072">
    <property type="entry name" value="Response_reg"/>
    <property type="match status" value="3"/>
</dbReference>
<dbReference type="PROSITE" id="PS50110">
    <property type="entry name" value="RESPONSE_REGULATORY"/>
    <property type="match status" value="3"/>
</dbReference>
<evidence type="ECO:0000313" key="12">
    <source>
        <dbReference type="Proteomes" id="UP000053372"/>
    </source>
</evidence>
<evidence type="ECO:0000313" key="11">
    <source>
        <dbReference type="EMBL" id="KST65871.1"/>
    </source>
</evidence>
<evidence type="ECO:0000259" key="10">
    <source>
        <dbReference type="PROSITE" id="PS51755"/>
    </source>
</evidence>
<accession>A0A0V7ZNY4</accession>
<keyword evidence="3" id="KW-0805">Transcription regulation</keyword>
<feature type="modified residue" description="4-aspartylphosphate" evidence="6">
    <location>
        <position position="554"/>
    </location>
</feature>
<evidence type="ECO:0000256" key="1">
    <source>
        <dbReference type="ARBA" id="ARBA00022553"/>
    </source>
</evidence>
<evidence type="ECO:0000256" key="3">
    <source>
        <dbReference type="ARBA" id="ARBA00023015"/>
    </source>
</evidence>
<gene>
    <name evidence="11" type="ORF">BC008_23115</name>
</gene>
<name>A0A0V7ZNY4_9CYAN</name>
<feature type="domain" description="Response regulatory" evidence="9">
    <location>
        <begin position="505"/>
        <end position="621"/>
    </location>
</feature>
<evidence type="ECO:0000259" key="9">
    <source>
        <dbReference type="PROSITE" id="PS50110"/>
    </source>
</evidence>
<dbReference type="Gene3D" id="3.40.50.2300">
    <property type="match status" value="3"/>
</dbReference>
<dbReference type="InterPro" id="IPR008207">
    <property type="entry name" value="Sig_transdc_His_kin_Hpt_dom"/>
</dbReference>
<dbReference type="Pfam" id="PF00486">
    <property type="entry name" value="Trans_reg_C"/>
    <property type="match status" value="1"/>
</dbReference>
<feature type="domain" description="OmpR/PhoB-type" evidence="10">
    <location>
        <begin position="125"/>
        <end position="224"/>
    </location>
</feature>
<evidence type="ECO:0000256" key="8">
    <source>
        <dbReference type="SAM" id="MobiDB-lite"/>
    </source>
</evidence>
<dbReference type="GO" id="GO:0005829">
    <property type="term" value="C:cytosol"/>
    <property type="evidence" value="ECO:0007669"/>
    <property type="project" value="TreeGrafter"/>
</dbReference>
<keyword evidence="1 6" id="KW-0597">Phosphoprotein</keyword>
<dbReference type="CDD" id="cd00383">
    <property type="entry name" value="trans_reg_C"/>
    <property type="match status" value="1"/>
</dbReference>
<dbReference type="Proteomes" id="UP000053372">
    <property type="component" value="Unassembled WGS sequence"/>
</dbReference>
<feature type="region of interest" description="Disordered" evidence="8">
    <location>
        <begin position="231"/>
        <end position="256"/>
    </location>
</feature>
<dbReference type="GO" id="GO:0006355">
    <property type="term" value="P:regulation of DNA-templated transcription"/>
    <property type="evidence" value="ECO:0007669"/>
    <property type="project" value="InterPro"/>
</dbReference>
<dbReference type="Pfam" id="PF01627">
    <property type="entry name" value="Hpt"/>
    <property type="match status" value="1"/>
</dbReference>
<feature type="modified residue" description="4-aspartylphosphate" evidence="6">
    <location>
        <position position="51"/>
    </location>
</feature>
<sequence length="623" mass="70673">MRILIVEDDELISEPIVKALREKHYTVDVTEDGEKGWELANALTYDLIVLDVMLPKLDGITLIRQARSQNILSPIILLTSQESSTNKVIGLDAGADDYITKPFDLQEFLARVRALLRRRNNSVLPPLLKWGSLNLDPSICQVSYENKLLPLTPKEYSLLELFLRNSHRTFTLDAIVEQLWSFEEAPGDNTIRAHIKGLRMKLKKAGVTEDPVETVYGIGYRLRQIGKIDPQENKLKQKNHKTSKKNISPQQDSSEVEQKLRSITTNAWIKKKEKLKNLVLPIEQATILLLQGEFDNELFSLAYQNAHKLTGNLGMFGLNHGSYLAHQIETLIAARVNFTQKQKLQLSELVKSLYQELEQGISHQHFNLPESNLPENDQRPLILIVDRDERLIEELCDSIKTWGMRYEIAINPEFARKLISRQTPDAVILDITGGNNGEGLKLLAEVNSHVPKIPVLALTSEDNLLERVQVARLGGKAFLQKPADTKLVLETITNILQLKREYKAKVLIVDDDPDILYLLSSLLQNRGFEVSTLDNPLNFWENLQAMHPDVLIFDVEMPSLSGIELCQVVRNDPRTSSLLVFFITAHTDLETIQQVLAAGADDYLSKPIIGSELVTRIFQRLER</sequence>